<keyword evidence="3" id="KW-1185">Reference proteome</keyword>
<feature type="signal peptide" evidence="1">
    <location>
        <begin position="1"/>
        <end position="16"/>
    </location>
</feature>
<dbReference type="EMBL" id="JAHQIW010000633">
    <property type="protein sequence ID" value="KAJ1349253.1"/>
    <property type="molecule type" value="Genomic_DNA"/>
</dbReference>
<feature type="chain" id="PRO_5042017490" evidence="1">
    <location>
        <begin position="17"/>
        <end position="121"/>
    </location>
</feature>
<evidence type="ECO:0000256" key="1">
    <source>
        <dbReference type="SAM" id="SignalP"/>
    </source>
</evidence>
<gene>
    <name evidence="2" type="ORF">KIN20_004732</name>
</gene>
<proteinExistence type="predicted"/>
<protein>
    <submittedName>
        <fullName evidence="2">Uncharacterized protein</fullName>
    </submittedName>
</protein>
<sequence length="121" mass="13620">MQCIFLLSACFVVASAVTLADFYHLKIAARRKSRVPLPVQKQFPGFKRYPAYTIDDDGHFFILPPAAITSTLIPPRASLTDLVPPELLHGHPKGIAPPLPDLPPRLRNEAFFINRRVYEIE</sequence>
<accession>A0AAD5M273</accession>
<name>A0AAD5M273_PARTN</name>
<comment type="caution">
    <text evidence="2">The sequence shown here is derived from an EMBL/GenBank/DDBJ whole genome shotgun (WGS) entry which is preliminary data.</text>
</comment>
<dbReference type="AlphaFoldDB" id="A0AAD5M273"/>
<reference evidence="2" key="1">
    <citation type="submission" date="2021-06" db="EMBL/GenBank/DDBJ databases">
        <title>Parelaphostrongylus tenuis whole genome reference sequence.</title>
        <authorList>
            <person name="Garwood T.J."/>
            <person name="Larsen P.A."/>
            <person name="Fountain-Jones N.M."/>
            <person name="Garbe J.R."/>
            <person name="Macchietto M.G."/>
            <person name="Kania S.A."/>
            <person name="Gerhold R.W."/>
            <person name="Richards J.E."/>
            <person name="Wolf T.M."/>
        </authorList>
    </citation>
    <scope>NUCLEOTIDE SEQUENCE</scope>
    <source>
        <strain evidence="2">MNPRO001-30</strain>
        <tissue evidence="2">Meninges</tissue>
    </source>
</reference>
<organism evidence="2 3">
    <name type="scientific">Parelaphostrongylus tenuis</name>
    <name type="common">Meningeal worm</name>
    <dbReference type="NCBI Taxonomy" id="148309"/>
    <lineage>
        <taxon>Eukaryota</taxon>
        <taxon>Metazoa</taxon>
        <taxon>Ecdysozoa</taxon>
        <taxon>Nematoda</taxon>
        <taxon>Chromadorea</taxon>
        <taxon>Rhabditida</taxon>
        <taxon>Rhabditina</taxon>
        <taxon>Rhabditomorpha</taxon>
        <taxon>Strongyloidea</taxon>
        <taxon>Metastrongylidae</taxon>
        <taxon>Parelaphostrongylus</taxon>
    </lineage>
</organism>
<evidence type="ECO:0000313" key="3">
    <source>
        <dbReference type="Proteomes" id="UP001196413"/>
    </source>
</evidence>
<keyword evidence="1" id="KW-0732">Signal</keyword>
<dbReference type="Proteomes" id="UP001196413">
    <property type="component" value="Unassembled WGS sequence"/>
</dbReference>
<evidence type="ECO:0000313" key="2">
    <source>
        <dbReference type="EMBL" id="KAJ1349253.1"/>
    </source>
</evidence>